<evidence type="ECO:0000313" key="3">
    <source>
        <dbReference type="EMBL" id="PWA58935.1"/>
    </source>
</evidence>
<evidence type="ECO:0000313" key="4">
    <source>
        <dbReference type="Proteomes" id="UP000245207"/>
    </source>
</evidence>
<sequence>MLYFKIPQHNAKDGVMFPVVLTPNLKLTKTVELTEAIKANRSWLDSLLHRSGIVLFRGFSVSSASDFNDFVESSGYEDFSYGVGGAGSRTKVIGRVYTANEAPPDQDIPFHHEMSHAGQVGLSGNNLFGNNNGNGDETPVWVFGANQSEAMSGNQQGIETLIDSEEVMINYQGLDTDGGREVTRQLGEAQVEGSTNIELGDGVDVEIRDNEKEKKIGIAVDGFRENLEKEIIGEGDDMVFKNQSWGLRLILFCPPSGVEQDFAQMRWRRKVGLEVFLAFGIHQSFRASGVLFNVVNVYAPNDALLTRGYGFDFSNLRSRFRGYGFFSGTSMM</sequence>
<dbReference type="InterPro" id="IPR050411">
    <property type="entry name" value="AlphaKG_dependent_hydroxylases"/>
</dbReference>
<dbReference type="InterPro" id="IPR003819">
    <property type="entry name" value="TauD/TfdA-like"/>
</dbReference>
<keyword evidence="1" id="KW-0560">Oxidoreductase</keyword>
<dbReference type="Proteomes" id="UP000245207">
    <property type="component" value="Unassembled WGS sequence"/>
</dbReference>
<name>A0A2U1MCF1_ARTAN</name>
<dbReference type="STRING" id="35608.A0A2U1MCF1"/>
<dbReference type="SUPFAM" id="SSF51197">
    <property type="entry name" value="Clavaminate synthase-like"/>
    <property type="match status" value="1"/>
</dbReference>
<dbReference type="Pfam" id="PF02668">
    <property type="entry name" value="TauD"/>
    <property type="match status" value="1"/>
</dbReference>
<dbReference type="GO" id="GO:0016491">
    <property type="term" value="F:oxidoreductase activity"/>
    <property type="evidence" value="ECO:0007669"/>
    <property type="project" value="UniProtKB-KW"/>
</dbReference>
<dbReference type="OrthoDB" id="408743at2759"/>
<dbReference type="EMBL" id="PKPP01005760">
    <property type="protein sequence ID" value="PWA58935.1"/>
    <property type="molecule type" value="Genomic_DNA"/>
</dbReference>
<dbReference type="PANTHER" id="PTHR10696:SF44">
    <property type="entry name" value="TAUD_TFDA-LIKE DOMAIN-CONTAINING PROTEIN-RELATED"/>
    <property type="match status" value="1"/>
</dbReference>
<organism evidence="3 4">
    <name type="scientific">Artemisia annua</name>
    <name type="common">Sweet wormwood</name>
    <dbReference type="NCBI Taxonomy" id="35608"/>
    <lineage>
        <taxon>Eukaryota</taxon>
        <taxon>Viridiplantae</taxon>
        <taxon>Streptophyta</taxon>
        <taxon>Embryophyta</taxon>
        <taxon>Tracheophyta</taxon>
        <taxon>Spermatophyta</taxon>
        <taxon>Magnoliopsida</taxon>
        <taxon>eudicotyledons</taxon>
        <taxon>Gunneridae</taxon>
        <taxon>Pentapetalae</taxon>
        <taxon>asterids</taxon>
        <taxon>campanulids</taxon>
        <taxon>Asterales</taxon>
        <taxon>Asteraceae</taxon>
        <taxon>Asteroideae</taxon>
        <taxon>Anthemideae</taxon>
        <taxon>Artemisiinae</taxon>
        <taxon>Artemisia</taxon>
    </lineage>
</organism>
<accession>A0A2U1MCF1</accession>
<feature type="domain" description="TauD/TfdA-like" evidence="2">
    <location>
        <begin position="30"/>
        <end position="116"/>
    </location>
</feature>
<dbReference type="Gene3D" id="3.60.130.10">
    <property type="entry name" value="Clavaminate synthase-like"/>
    <property type="match status" value="1"/>
</dbReference>
<proteinExistence type="predicted"/>
<dbReference type="InterPro" id="IPR042098">
    <property type="entry name" value="TauD-like_sf"/>
</dbReference>
<dbReference type="PANTHER" id="PTHR10696">
    <property type="entry name" value="GAMMA-BUTYROBETAINE HYDROXYLASE-RELATED"/>
    <property type="match status" value="1"/>
</dbReference>
<protein>
    <submittedName>
        <fullName evidence="3">TauD/TfdA-like domain-containing protein</fullName>
    </submittedName>
</protein>
<reference evidence="3 4" key="1">
    <citation type="journal article" date="2018" name="Mol. Plant">
        <title>The genome of Artemisia annua provides insight into the evolution of Asteraceae family and artemisinin biosynthesis.</title>
        <authorList>
            <person name="Shen Q."/>
            <person name="Zhang L."/>
            <person name="Liao Z."/>
            <person name="Wang S."/>
            <person name="Yan T."/>
            <person name="Shi P."/>
            <person name="Liu M."/>
            <person name="Fu X."/>
            <person name="Pan Q."/>
            <person name="Wang Y."/>
            <person name="Lv Z."/>
            <person name="Lu X."/>
            <person name="Zhang F."/>
            <person name="Jiang W."/>
            <person name="Ma Y."/>
            <person name="Chen M."/>
            <person name="Hao X."/>
            <person name="Li L."/>
            <person name="Tang Y."/>
            <person name="Lv G."/>
            <person name="Zhou Y."/>
            <person name="Sun X."/>
            <person name="Brodelius P.E."/>
            <person name="Rose J.K.C."/>
            <person name="Tang K."/>
        </authorList>
    </citation>
    <scope>NUCLEOTIDE SEQUENCE [LARGE SCALE GENOMIC DNA]</scope>
    <source>
        <strain evidence="4">cv. Huhao1</strain>
        <tissue evidence="3">Leaf</tissue>
    </source>
</reference>
<comment type="caution">
    <text evidence="3">The sequence shown here is derived from an EMBL/GenBank/DDBJ whole genome shotgun (WGS) entry which is preliminary data.</text>
</comment>
<keyword evidence="4" id="KW-1185">Reference proteome</keyword>
<evidence type="ECO:0000256" key="1">
    <source>
        <dbReference type="ARBA" id="ARBA00023002"/>
    </source>
</evidence>
<gene>
    <name evidence="3" type="ORF">CTI12_AA395300</name>
</gene>
<evidence type="ECO:0000259" key="2">
    <source>
        <dbReference type="Pfam" id="PF02668"/>
    </source>
</evidence>
<dbReference type="AlphaFoldDB" id="A0A2U1MCF1"/>